<dbReference type="Pfam" id="PF07873">
    <property type="entry name" value="YabP"/>
    <property type="match status" value="1"/>
</dbReference>
<reference evidence="1 2" key="1">
    <citation type="submission" date="2016-11" db="EMBL/GenBank/DDBJ databases">
        <authorList>
            <person name="Jaros S."/>
            <person name="Januszkiewicz K."/>
            <person name="Wedrychowicz H."/>
        </authorList>
    </citation>
    <scope>NUCLEOTIDE SEQUENCE [LARGE SCALE GENOMIC DNA]</scope>
    <source>
        <strain evidence="1 2">DSM 13106</strain>
    </source>
</reference>
<dbReference type="RefSeq" id="WP_072743302.1">
    <property type="nucleotide sequence ID" value="NZ_FQXR01000003.1"/>
</dbReference>
<dbReference type="STRING" id="1123281.SAMN02745180_00738"/>
<proteinExistence type="predicted"/>
<keyword evidence="2" id="KW-1185">Reference proteome</keyword>
<organism evidence="1 2">
    <name type="scientific">Sporanaerobacter acetigenes DSM 13106</name>
    <dbReference type="NCBI Taxonomy" id="1123281"/>
    <lineage>
        <taxon>Bacteria</taxon>
        <taxon>Bacillati</taxon>
        <taxon>Bacillota</taxon>
        <taxon>Tissierellia</taxon>
        <taxon>Tissierellales</taxon>
        <taxon>Sporanaerobacteraceae</taxon>
        <taxon>Sporanaerobacter</taxon>
    </lineage>
</organism>
<evidence type="ECO:0000313" key="2">
    <source>
        <dbReference type="Proteomes" id="UP000184389"/>
    </source>
</evidence>
<dbReference type="OrthoDB" id="2989236at2"/>
<protein>
    <submittedName>
        <fullName evidence="1">Sporulation protein YqfC</fullName>
    </submittedName>
</protein>
<dbReference type="EMBL" id="FQXR01000003">
    <property type="protein sequence ID" value="SHH65451.1"/>
    <property type="molecule type" value="Genomic_DNA"/>
</dbReference>
<accession>A0A1M5UR36</accession>
<gene>
    <name evidence="1" type="ORF">SAMN02745180_00738</name>
</gene>
<dbReference type="InterPro" id="IPR022477">
    <property type="entry name" value="Spore_YqfC"/>
</dbReference>
<name>A0A1M5UR36_9FIRM</name>
<evidence type="ECO:0000313" key="1">
    <source>
        <dbReference type="EMBL" id="SHH65451.1"/>
    </source>
</evidence>
<sequence>MKNKVDNIKSNISDIFELPKEIVMDLPKITMIGNMQILVTNHKGIIEYTKETIRINTNSGVIKMTGSDMCLKTILSEEIIISGLIEKLEFLY</sequence>
<dbReference type="InterPro" id="IPR022476">
    <property type="entry name" value="Spore_YabP/YqfC"/>
</dbReference>
<dbReference type="AlphaFoldDB" id="A0A1M5UR36"/>
<dbReference type="NCBIfam" id="TIGR02856">
    <property type="entry name" value="spore_yqfC"/>
    <property type="match status" value="1"/>
</dbReference>
<dbReference type="Proteomes" id="UP000184389">
    <property type="component" value="Unassembled WGS sequence"/>
</dbReference>